<dbReference type="EMBL" id="NEGB01000001">
    <property type="protein sequence ID" value="OTG67549.1"/>
    <property type="molecule type" value="Genomic_DNA"/>
</dbReference>
<keyword evidence="3" id="KW-1185">Reference proteome</keyword>
<reference evidence="2 3" key="1">
    <citation type="submission" date="2017-04" db="EMBL/GenBank/DDBJ databases">
        <title>High diversity of culturable Acinetobacter species in natural soil and water ecosystems.</title>
        <authorList>
            <person name="Nemec A."/>
            <person name="Radolfova-Krizova L."/>
        </authorList>
    </citation>
    <scope>NUCLEOTIDE SEQUENCE [LARGE SCALE GENOMIC DNA]</scope>
    <source>
        <strain evidence="2 3">ANC 4999</strain>
    </source>
</reference>
<evidence type="ECO:0000259" key="1">
    <source>
        <dbReference type="Pfam" id="PF13476"/>
    </source>
</evidence>
<dbReference type="GO" id="GO:0006302">
    <property type="term" value="P:double-strand break repair"/>
    <property type="evidence" value="ECO:0007669"/>
    <property type="project" value="InterPro"/>
</dbReference>
<proteinExistence type="predicted"/>
<comment type="caution">
    <text evidence="2">The sequence shown here is derived from an EMBL/GenBank/DDBJ whole genome shotgun (WGS) entry which is preliminary data.</text>
</comment>
<feature type="domain" description="Rad50/SbcC-type AAA" evidence="1">
    <location>
        <begin position="6"/>
        <end position="236"/>
    </location>
</feature>
<evidence type="ECO:0000313" key="2">
    <source>
        <dbReference type="EMBL" id="OTG67549.1"/>
    </source>
</evidence>
<gene>
    <name evidence="2" type="ORF">B9T28_02685</name>
</gene>
<dbReference type="STRING" id="1977882.B9T28_02685"/>
<dbReference type="AlphaFoldDB" id="A0A1Y3CK98"/>
<keyword evidence="2" id="KW-0547">Nucleotide-binding</keyword>
<dbReference type="PANTHER" id="PTHR32182">
    <property type="entry name" value="DNA REPLICATION AND REPAIR PROTEIN RECF"/>
    <property type="match status" value="1"/>
</dbReference>
<dbReference type="Proteomes" id="UP000242765">
    <property type="component" value="Unassembled WGS sequence"/>
</dbReference>
<dbReference type="GO" id="GO:0000731">
    <property type="term" value="P:DNA synthesis involved in DNA repair"/>
    <property type="evidence" value="ECO:0007669"/>
    <property type="project" value="TreeGrafter"/>
</dbReference>
<dbReference type="RefSeq" id="WP_086202400.1">
    <property type="nucleotide sequence ID" value="NZ_NEGB01000001.1"/>
</dbReference>
<accession>A0A1Y3CK98</accession>
<name>A0A1Y3CK98_9GAMM</name>
<organism evidence="2 3">
    <name type="scientific">Acinetobacter silvestris</name>
    <dbReference type="NCBI Taxonomy" id="1977882"/>
    <lineage>
        <taxon>Bacteria</taxon>
        <taxon>Pseudomonadati</taxon>
        <taxon>Pseudomonadota</taxon>
        <taxon>Gammaproteobacteria</taxon>
        <taxon>Moraxellales</taxon>
        <taxon>Moraxellaceae</taxon>
        <taxon>Acinetobacter</taxon>
    </lineage>
</organism>
<protein>
    <submittedName>
        <fullName evidence="2">ATP-binding protein</fullName>
    </submittedName>
</protein>
<dbReference type="PANTHER" id="PTHR32182:SF23">
    <property type="entry name" value="ATP BINDING PROTEIN"/>
    <property type="match status" value="1"/>
</dbReference>
<dbReference type="InterPro" id="IPR038729">
    <property type="entry name" value="Rad50/SbcC_AAA"/>
</dbReference>
<evidence type="ECO:0000313" key="3">
    <source>
        <dbReference type="Proteomes" id="UP000242765"/>
    </source>
</evidence>
<dbReference type="Pfam" id="PF13476">
    <property type="entry name" value="AAA_23"/>
    <property type="match status" value="1"/>
</dbReference>
<dbReference type="InterPro" id="IPR027417">
    <property type="entry name" value="P-loop_NTPase"/>
</dbReference>
<keyword evidence="2" id="KW-0067">ATP-binding</keyword>
<dbReference type="OrthoDB" id="9815944at2"/>
<sequence length="467" mass="53492">MKLQSIHLKHTYHFSDLKINFDYSNKPITLILGDQASGKTAILKNIYQALTWLPARFKDIRTAGVVMLDQDIMLNRVQSKIDVSIAFPAEIGMLAESQNNQAVDVSSCSWQLYKTLNSSGIGLSQVELRQLESLVGLYSQASKKDPLQGFPMLAYYPSDRFLNEINLLSKNNPSVLQAHAAFELSAITYTTYARFFEWFREICDIENAQTAQLFQKIMQENLPDDQNRSHEDSAQIYYELDLKKSLLQATTQHRSPCLKALKNSLQIVIPELSDLYLEYAPKLQLMVTYNNETLLYQQLSHTLKSWIGLVGDIVRRLCLLNPNTLFPCTEGEGILLIDNIDAHLDAEHTTHILERLHLAFPKIQIIASGTQTELLEHAADYQYFKLEHKTLLDISLNQQQNNFDLIYQQLQHINKAVASEPLPVIETNELTAQQIYQQIQTLNFEQQQELQQLLIEKDNQSSHEPLL</sequence>
<dbReference type="GO" id="GO:0016887">
    <property type="term" value="F:ATP hydrolysis activity"/>
    <property type="evidence" value="ECO:0007669"/>
    <property type="project" value="InterPro"/>
</dbReference>
<dbReference type="Gene3D" id="3.40.50.300">
    <property type="entry name" value="P-loop containing nucleotide triphosphate hydrolases"/>
    <property type="match status" value="1"/>
</dbReference>
<dbReference type="SUPFAM" id="SSF52540">
    <property type="entry name" value="P-loop containing nucleoside triphosphate hydrolases"/>
    <property type="match status" value="1"/>
</dbReference>
<dbReference type="GO" id="GO:0005524">
    <property type="term" value="F:ATP binding"/>
    <property type="evidence" value="ECO:0007669"/>
    <property type="project" value="UniProtKB-KW"/>
</dbReference>